<dbReference type="GO" id="GO:0043546">
    <property type="term" value="F:molybdopterin cofactor binding"/>
    <property type="evidence" value="ECO:0007669"/>
    <property type="project" value="InterPro"/>
</dbReference>
<evidence type="ECO:0000259" key="5">
    <source>
        <dbReference type="PROSITE" id="PS51669"/>
    </source>
</evidence>
<proteinExistence type="inferred from homology"/>
<dbReference type="CDD" id="cd02775">
    <property type="entry name" value="MopB_CT"/>
    <property type="match status" value="1"/>
</dbReference>
<dbReference type="HOGENOM" id="CLU_000422_13_3_9"/>
<evidence type="ECO:0000313" key="6">
    <source>
        <dbReference type="EMBL" id="AET68110.1"/>
    </source>
</evidence>
<dbReference type="Gene3D" id="3.30.2070.10">
    <property type="entry name" value="Formate dehydrogenase/DMSO reductase"/>
    <property type="match status" value="1"/>
</dbReference>
<dbReference type="SUPFAM" id="SSF50692">
    <property type="entry name" value="ADC-like"/>
    <property type="match status" value="1"/>
</dbReference>
<dbReference type="InterPro" id="IPR050612">
    <property type="entry name" value="Prok_Mopterin_Oxidored"/>
</dbReference>
<gene>
    <name evidence="6" type="ordered locus">Desor_2556</name>
</gene>
<dbReference type="SMART" id="SM00926">
    <property type="entry name" value="Molybdop_Fe4S4"/>
    <property type="match status" value="1"/>
</dbReference>
<dbReference type="InterPro" id="IPR006656">
    <property type="entry name" value="Mopterin_OxRdtase"/>
</dbReference>
<keyword evidence="2" id="KW-0479">Metal-binding</keyword>
<organism evidence="6 7">
    <name type="scientific">Desulfosporosinus orientis (strain ATCC 19365 / DSM 765 / NCIMB 8382 / VKM B-1628 / Singapore I)</name>
    <name type="common">Desulfotomaculum orientis</name>
    <dbReference type="NCBI Taxonomy" id="768706"/>
    <lineage>
        <taxon>Bacteria</taxon>
        <taxon>Bacillati</taxon>
        <taxon>Bacillota</taxon>
        <taxon>Clostridia</taxon>
        <taxon>Eubacteriales</taxon>
        <taxon>Desulfitobacteriaceae</taxon>
        <taxon>Desulfosporosinus</taxon>
    </lineage>
</organism>
<dbReference type="Pfam" id="PF01568">
    <property type="entry name" value="Molydop_binding"/>
    <property type="match status" value="1"/>
</dbReference>
<feature type="domain" description="4Fe-4S Mo/W bis-MGD-type" evidence="5">
    <location>
        <begin position="3"/>
        <end position="60"/>
    </location>
</feature>
<dbReference type="Gene3D" id="2.40.40.20">
    <property type="match status" value="1"/>
</dbReference>
<sequence length="678" mass="75083">MSVQKHHHICPRNCYDTCSMISTTVNGLLVSVEGNPAHDYTKGNLCPKAMHDIKKVYSPERIKYPMRQKHRFSGDWERLSWDEALLLIAQSILDIKHKFSSTLPIVLNKYSGNFGALHNAIEWLFSGIGPTTRAVGSPCWSAGIDAQTFDFGRFVCSDPQSMGKAKLIWLWGVNPAWTAIHQMSVIFDAIDRGATVVCFDTHLSATAARSHSFIQVKPGTDGLLALAMCKVLAEENLIDPKIEDYSLGYQEFIAYLNSEMDLEKAAEITGVKTETIRELAREYGQTHPACIWVGFGLQRYSNGGQTLRAIDALGALAGHIGEEGGGVNYAHFETWQFSDAPSVQDQNTGLDRLLNINRFAAEALACTDPHLSMLWLYGRNPLAQDSDLKLWHQLVQQLDLIVINDLFLTSSAEAADIFLPVTTHYEHWDLNSSYWHYWVGVNEPAIPPVGETRSDLEIAWNVSAALNTLEPGSCTFPTHGSEKESVLKQLSPGLLRKLALNTSEEILANPIKAGLSPVAWKDRKFATPSGRFEFLSARAASAGFPALPIYLPAQQPPKDAPLRLLTPHHTSTINSQSYQADEIPDHYQLSINPELAQAYKLKEGDLAEIFNESGSQQVRVSLDPMISTEIVIVYKEAIEQKTPALNVLLKSNTTDMGWVTTGAPGLALNETFVNLRRI</sequence>
<dbReference type="Gene3D" id="2.20.25.90">
    <property type="entry name" value="ADC-like domains"/>
    <property type="match status" value="1"/>
</dbReference>
<dbReference type="EMBL" id="CP003108">
    <property type="protein sequence ID" value="AET68110.1"/>
    <property type="molecule type" value="Genomic_DNA"/>
</dbReference>
<dbReference type="InterPro" id="IPR006657">
    <property type="entry name" value="MoPterin_dinucl-bd_dom"/>
</dbReference>
<keyword evidence="3" id="KW-0408">Iron</keyword>
<dbReference type="InterPro" id="IPR009010">
    <property type="entry name" value="Asp_de-COase-like_dom_sf"/>
</dbReference>
<evidence type="ECO:0000256" key="4">
    <source>
        <dbReference type="ARBA" id="ARBA00023014"/>
    </source>
</evidence>
<dbReference type="PANTHER" id="PTHR43742:SF6">
    <property type="entry name" value="OXIDOREDUCTASE YYAE-RELATED"/>
    <property type="match status" value="1"/>
</dbReference>
<dbReference type="Gene3D" id="3.40.228.10">
    <property type="entry name" value="Dimethylsulfoxide Reductase, domain 2"/>
    <property type="match status" value="1"/>
</dbReference>
<protein>
    <submittedName>
        <fullName evidence="6">Anaerobic dehydrogenase, typically selenocysteine-containing</fullName>
    </submittedName>
</protein>
<dbReference type="GO" id="GO:0016491">
    <property type="term" value="F:oxidoreductase activity"/>
    <property type="evidence" value="ECO:0007669"/>
    <property type="project" value="InterPro"/>
</dbReference>
<evidence type="ECO:0000313" key="7">
    <source>
        <dbReference type="Proteomes" id="UP000006346"/>
    </source>
</evidence>
<keyword evidence="4" id="KW-0411">Iron-sulfur</keyword>
<dbReference type="Proteomes" id="UP000006346">
    <property type="component" value="Chromosome"/>
</dbReference>
<dbReference type="PANTHER" id="PTHR43742">
    <property type="entry name" value="TRIMETHYLAMINE-N-OXIDE REDUCTASE"/>
    <property type="match status" value="1"/>
</dbReference>
<evidence type="ECO:0000256" key="2">
    <source>
        <dbReference type="ARBA" id="ARBA00022723"/>
    </source>
</evidence>
<dbReference type="AlphaFoldDB" id="G7W6A3"/>
<comment type="similarity">
    <text evidence="1">Belongs to the prokaryotic molybdopterin-containing oxidoreductase family.</text>
</comment>
<dbReference type="GO" id="GO:0046872">
    <property type="term" value="F:metal ion binding"/>
    <property type="evidence" value="ECO:0007669"/>
    <property type="project" value="UniProtKB-KW"/>
</dbReference>
<dbReference type="Pfam" id="PF04879">
    <property type="entry name" value="Molybdop_Fe4S4"/>
    <property type="match status" value="1"/>
</dbReference>
<dbReference type="PROSITE" id="PS51669">
    <property type="entry name" value="4FE4S_MOW_BIS_MGD"/>
    <property type="match status" value="1"/>
</dbReference>
<evidence type="ECO:0000256" key="3">
    <source>
        <dbReference type="ARBA" id="ARBA00023004"/>
    </source>
</evidence>
<dbReference type="InterPro" id="IPR006963">
    <property type="entry name" value="Mopterin_OxRdtase_4Fe-4S_dom"/>
</dbReference>
<dbReference type="eggNOG" id="COG0243">
    <property type="taxonomic scope" value="Bacteria"/>
</dbReference>
<dbReference type="KEGG" id="dor:Desor_2556"/>
<dbReference type="GO" id="GO:0051536">
    <property type="term" value="F:iron-sulfur cluster binding"/>
    <property type="evidence" value="ECO:0007669"/>
    <property type="project" value="UniProtKB-KW"/>
</dbReference>
<accession>G7W6A3</accession>
<dbReference type="SUPFAM" id="SSF53706">
    <property type="entry name" value="Formate dehydrogenase/DMSO reductase, domains 1-3"/>
    <property type="match status" value="1"/>
</dbReference>
<dbReference type="OrthoDB" id="219031at2"/>
<dbReference type="RefSeq" id="WP_014184918.1">
    <property type="nucleotide sequence ID" value="NC_016584.1"/>
</dbReference>
<reference evidence="7" key="1">
    <citation type="submission" date="2011-11" db="EMBL/GenBank/DDBJ databases">
        <title>Complete sequence of Desulfosporosinus orientis DSM 765.</title>
        <authorList>
            <person name="Lucas S."/>
            <person name="Han J."/>
            <person name="Lapidus A."/>
            <person name="Cheng J.-F."/>
            <person name="Goodwin L."/>
            <person name="Pitluck S."/>
            <person name="Peters L."/>
            <person name="Ovchinnikova G."/>
            <person name="Teshima H."/>
            <person name="Detter J.C."/>
            <person name="Han C."/>
            <person name="Tapia R."/>
            <person name="Land M."/>
            <person name="Hauser L."/>
            <person name="Kyrpides N."/>
            <person name="Ivanova N."/>
            <person name="Pagani I."/>
            <person name="Pester M."/>
            <person name="Spring S."/>
            <person name="Ollivier B."/>
            <person name="Rattei T."/>
            <person name="Klenk H.-P."/>
            <person name="Wagner M."/>
            <person name="Loy A."/>
            <person name="Woyke T."/>
        </authorList>
    </citation>
    <scope>NUCLEOTIDE SEQUENCE [LARGE SCALE GENOMIC DNA]</scope>
    <source>
        <strain evidence="7">ATCC 19365 / DSM 765 / NCIMB 8382 / VKM B-1628</strain>
    </source>
</reference>
<dbReference type="Gene3D" id="3.40.50.740">
    <property type="match status" value="1"/>
</dbReference>
<dbReference type="STRING" id="768706.Desor_2556"/>
<dbReference type="CDD" id="cd02766">
    <property type="entry name" value="MopB_3"/>
    <property type="match status" value="1"/>
</dbReference>
<dbReference type="PATRIC" id="fig|768706.3.peg.2567"/>
<reference evidence="6 7" key="2">
    <citation type="journal article" date="2012" name="J. Bacteriol.">
        <title>Complete genome sequences of Desulfosporosinus orientis DSM765T, Desulfosporosinus youngiae DSM17734T, Desulfosporosinus meridiei DSM13257T, and Desulfosporosinus acidiphilus DSM22704T.</title>
        <authorList>
            <person name="Pester M."/>
            <person name="Brambilla E."/>
            <person name="Alazard D."/>
            <person name="Rattei T."/>
            <person name="Weinmaier T."/>
            <person name="Han J."/>
            <person name="Lucas S."/>
            <person name="Lapidus A."/>
            <person name="Cheng J.F."/>
            <person name="Goodwin L."/>
            <person name="Pitluck S."/>
            <person name="Peters L."/>
            <person name="Ovchinnikova G."/>
            <person name="Teshima H."/>
            <person name="Detter J.C."/>
            <person name="Han C.S."/>
            <person name="Tapia R."/>
            <person name="Land M.L."/>
            <person name="Hauser L."/>
            <person name="Kyrpides N.C."/>
            <person name="Ivanova N.N."/>
            <person name="Pagani I."/>
            <person name="Huntmann M."/>
            <person name="Wei C.L."/>
            <person name="Davenport K.W."/>
            <person name="Daligault H."/>
            <person name="Chain P.S."/>
            <person name="Chen A."/>
            <person name="Mavromatis K."/>
            <person name="Markowitz V."/>
            <person name="Szeto E."/>
            <person name="Mikhailova N."/>
            <person name="Pati A."/>
            <person name="Wagner M."/>
            <person name="Woyke T."/>
            <person name="Ollivier B."/>
            <person name="Klenk H.P."/>
            <person name="Spring S."/>
            <person name="Loy A."/>
        </authorList>
    </citation>
    <scope>NUCLEOTIDE SEQUENCE [LARGE SCALE GENOMIC DNA]</scope>
    <source>
        <strain evidence="7">ATCC 19365 / DSM 765 / NCIMB 8382 / VKM B-1628</strain>
    </source>
</reference>
<dbReference type="Pfam" id="PF00384">
    <property type="entry name" value="Molybdopterin"/>
    <property type="match status" value="1"/>
</dbReference>
<evidence type="ECO:0000256" key="1">
    <source>
        <dbReference type="ARBA" id="ARBA00010312"/>
    </source>
</evidence>
<name>G7W6A3_DESOD</name>
<keyword evidence="7" id="KW-1185">Reference proteome</keyword>